<gene>
    <name evidence="2" type="ORF">GCK72_006837</name>
</gene>
<evidence type="ECO:0000259" key="1">
    <source>
        <dbReference type="PROSITE" id="PS50097"/>
    </source>
</evidence>
<feature type="domain" description="BTB" evidence="1">
    <location>
        <begin position="272"/>
        <end position="331"/>
    </location>
</feature>
<dbReference type="InterPro" id="IPR052664">
    <property type="entry name" value="BTB-MATH_domain_protein"/>
</dbReference>
<dbReference type="SMART" id="SM00061">
    <property type="entry name" value="MATH"/>
    <property type="match status" value="1"/>
</dbReference>
<dbReference type="InterPro" id="IPR000210">
    <property type="entry name" value="BTB/POZ_dom"/>
</dbReference>
<dbReference type="CTD" id="9823915"/>
<comment type="caution">
    <text evidence="2">The sequence shown here is derived from an EMBL/GenBank/DDBJ whole genome shotgun (WGS) entry which is preliminary data.</text>
</comment>
<dbReference type="EMBL" id="WUAV01000002">
    <property type="protein sequence ID" value="KAF1766879.1"/>
    <property type="molecule type" value="Genomic_DNA"/>
</dbReference>
<dbReference type="PANTHER" id="PTHR22743:SF165">
    <property type="entry name" value="BTB AND MATH DOMAIN CONTAINING-RELATED"/>
    <property type="match status" value="1"/>
</dbReference>
<organism evidence="2 3">
    <name type="scientific">Caenorhabditis remanei</name>
    <name type="common">Caenorhabditis vulgaris</name>
    <dbReference type="NCBI Taxonomy" id="31234"/>
    <lineage>
        <taxon>Eukaryota</taxon>
        <taxon>Metazoa</taxon>
        <taxon>Ecdysozoa</taxon>
        <taxon>Nematoda</taxon>
        <taxon>Chromadorea</taxon>
        <taxon>Rhabditida</taxon>
        <taxon>Rhabditina</taxon>
        <taxon>Rhabditomorpha</taxon>
        <taxon>Rhabditoidea</taxon>
        <taxon>Rhabditidae</taxon>
        <taxon>Peloderinae</taxon>
        <taxon>Caenorhabditis</taxon>
    </lineage>
</organism>
<dbReference type="SUPFAM" id="SSF54695">
    <property type="entry name" value="POZ domain"/>
    <property type="match status" value="1"/>
</dbReference>
<evidence type="ECO:0000313" key="3">
    <source>
        <dbReference type="Proteomes" id="UP000483820"/>
    </source>
</evidence>
<dbReference type="KEGG" id="crq:GCK72_006837"/>
<dbReference type="SUPFAM" id="SSF49599">
    <property type="entry name" value="TRAF domain-like"/>
    <property type="match status" value="1"/>
</dbReference>
<reference evidence="2 3" key="1">
    <citation type="submission" date="2019-12" db="EMBL/GenBank/DDBJ databases">
        <title>Chromosome-level assembly of the Caenorhabditis remanei genome.</title>
        <authorList>
            <person name="Teterina A.A."/>
            <person name="Willis J.H."/>
            <person name="Phillips P.C."/>
        </authorList>
    </citation>
    <scope>NUCLEOTIDE SEQUENCE [LARGE SCALE GENOMIC DNA]</scope>
    <source>
        <strain evidence="2 3">PX506</strain>
        <tissue evidence="2">Whole organism</tissue>
    </source>
</reference>
<dbReference type="InterPro" id="IPR011333">
    <property type="entry name" value="SKP1/BTB/POZ_sf"/>
</dbReference>
<dbReference type="GeneID" id="9823915"/>
<dbReference type="RefSeq" id="XP_053590021.1">
    <property type="nucleotide sequence ID" value="XM_053725827.1"/>
</dbReference>
<dbReference type="Proteomes" id="UP000483820">
    <property type="component" value="Chromosome II"/>
</dbReference>
<dbReference type="PROSITE" id="PS50097">
    <property type="entry name" value="BTB"/>
    <property type="match status" value="1"/>
</dbReference>
<name>A0A6A5HHM8_CAERE</name>
<dbReference type="CDD" id="cd18186">
    <property type="entry name" value="BTB_POZ_ZBTB_KLHL-like"/>
    <property type="match status" value="1"/>
</dbReference>
<dbReference type="AlphaFoldDB" id="A0A6A5HHM8"/>
<accession>A0A6A5HHM8</accession>
<dbReference type="SMART" id="SM00225">
    <property type="entry name" value="BTB"/>
    <property type="match status" value="1"/>
</dbReference>
<dbReference type="Pfam" id="PF00917">
    <property type="entry name" value="MATH"/>
    <property type="match status" value="1"/>
</dbReference>
<dbReference type="PANTHER" id="PTHR22743">
    <property type="entry name" value="MEPRIN/TRAF-LIKE MATH FAMILY-C.ELEGANS"/>
    <property type="match status" value="1"/>
</dbReference>
<dbReference type="Gene3D" id="2.60.210.10">
    <property type="entry name" value="Apoptosis, Tumor Necrosis Factor Receptor Associated Protein 2, Chain A"/>
    <property type="match status" value="1"/>
</dbReference>
<dbReference type="InterPro" id="IPR008974">
    <property type="entry name" value="TRAF-like"/>
</dbReference>
<sequence length="429" mass="49951">MTKRNNKRPPPPKRQRIEAEYDQNAENNANYQHHLTLQKMYDTCQEVLDKQKNLEQVHENMLKEVLEKQKDFETSLVDKLRSVESELQLIRDDLKPKTVIAAVPEETDNENETAVNARNKIATMVTTGNYFVLKHVFKNVSSLKHADTMYSEKEEHFSVPWRFVIQRSEEHFRIFLICAAEMNDRKMSFDVVYEITIMSTNARKWSKKARNVFQNSRPGNVMGSELIEWQVLEKYFLVDGQLTAEIHVKIKKATGVYKDNLRSFNETMEEFSDVVLLVNEEKFFVSKLYLAAHSPYFKALFLGSFNDSKKSEIKLTGIDADDFQKYLELLYGENPIDEYTCEGLLLVADMLNTPMVIRKCEQFLLKESKKTLKKKLELSTRYSLKTLKKKCLAEIKSIGDLQAVLPENVQDLDKYIMGELLEKSISLHN</sequence>
<evidence type="ECO:0000313" key="2">
    <source>
        <dbReference type="EMBL" id="KAF1766879.1"/>
    </source>
</evidence>
<dbReference type="InterPro" id="IPR002083">
    <property type="entry name" value="MATH/TRAF_dom"/>
</dbReference>
<protein>
    <recommendedName>
        <fullName evidence="1">BTB domain-containing protein</fullName>
    </recommendedName>
</protein>
<dbReference type="Gene3D" id="3.30.710.10">
    <property type="entry name" value="Potassium Channel Kv1.1, Chain A"/>
    <property type="match status" value="1"/>
</dbReference>
<dbReference type="Pfam" id="PF00651">
    <property type="entry name" value="BTB"/>
    <property type="match status" value="1"/>
</dbReference>
<proteinExistence type="predicted"/>
<dbReference type="CDD" id="cd00121">
    <property type="entry name" value="MATH"/>
    <property type="match status" value="1"/>
</dbReference>